<keyword evidence="1" id="KW-0472">Membrane</keyword>
<dbReference type="EMBL" id="SJST01000001">
    <property type="protein sequence ID" value="TCD16371.1"/>
    <property type="molecule type" value="Genomic_DNA"/>
</dbReference>
<dbReference type="RefSeq" id="WP_131565176.1">
    <property type="nucleotide sequence ID" value="NZ_JAINFK010000001.1"/>
</dbReference>
<dbReference type="AlphaFoldDB" id="A0A4R0PFF9"/>
<evidence type="ECO:0000313" key="2">
    <source>
        <dbReference type="EMBL" id="TCD16371.1"/>
    </source>
</evidence>
<keyword evidence="3" id="KW-1185">Reference proteome</keyword>
<accession>A0A4R0PFF9</accession>
<feature type="transmembrane region" description="Helical" evidence="1">
    <location>
        <begin position="28"/>
        <end position="46"/>
    </location>
</feature>
<name>A0A4R0PFF9_9HYPH</name>
<evidence type="ECO:0000256" key="1">
    <source>
        <dbReference type="SAM" id="Phobius"/>
    </source>
</evidence>
<proteinExistence type="predicted"/>
<gene>
    <name evidence="2" type="ORF">E0D97_02780</name>
</gene>
<reference evidence="2 3" key="1">
    <citation type="journal article" date="2015" name="Antonie Van Leeuwenhoek">
        <title>Oricola cellulosilytica gen. nov., sp. nov., a cellulose-degrading bacterium of the family Phyllobacteriaceae isolated from surface seashore water, and emended descriptions of Mesorhizobium loti and Phyllobacterium myrsinacearum.</title>
        <authorList>
            <person name="Hameed A."/>
            <person name="Shahina M."/>
            <person name="Lai W.A."/>
            <person name="Lin S.Y."/>
            <person name="Young L.S."/>
            <person name="Liu Y.C."/>
            <person name="Hsu Y.H."/>
            <person name="Young C.C."/>
        </authorList>
    </citation>
    <scope>NUCLEOTIDE SEQUENCE [LARGE SCALE GENOMIC DNA]</scope>
    <source>
        <strain evidence="2 3">KCTC 52183</strain>
    </source>
</reference>
<keyword evidence="1" id="KW-0812">Transmembrane</keyword>
<evidence type="ECO:0000313" key="3">
    <source>
        <dbReference type="Proteomes" id="UP000291301"/>
    </source>
</evidence>
<organism evidence="2 3">
    <name type="scientific">Oricola cellulosilytica</name>
    <dbReference type="NCBI Taxonomy" id="1429082"/>
    <lineage>
        <taxon>Bacteria</taxon>
        <taxon>Pseudomonadati</taxon>
        <taxon>Pseudomonadota</taxon>
        <taxon>Alphaproteobacteria</taxon>
        <taxon>Hyphomicrobiales</taxon>
        <taxon>Ahrensiaceae</taxon>
        <taxon>Oricola</taxon>
    </lineage>
</organism>
<dbReference type="Proteomes" id="UP000291301">
    <property type="component" value="Unassembled WGS sequence"/>
</dbReference>
<dbReference type="OrthoDB" id="7990385at2"/>
<protein>
    <submittedName>
        <fullName evidence="2">Pilus assembly protein</fullName>
    </submittedName>
</protein>
<keyword evidence="1" id="KW-1133">Transmembrane helix</keyword>
<sequence>MADRTYQLRTRIRRLVERLEKDRRGATAIEFSMLAIPFAMLAFAILESTVSFTAEEVINRAASKLGRQFQTGQLTAANTDETTFRNLLCNEISIMVGGGCPELVYDLQNYTSFAAVPTSLPIDLTGDIDVTGFGYNVGGAGTINSLRVFYRWPVMTDMLKAHMSNLPDNKTLLYATVTWKNEGF</sequence>
<comment type="caution">
    <text evidence="2">The sequence shown here is derived from an EMBL/GenBank/DDBJ whole genome shotgun (WGS) entry which is preliminary data.</text>
</comment>